<keyword evidence="3" id="KW-1185">Reference proteome</keyword>
<dbReference type="InterPro" id="IPR011992">
    <property type="entry name" value="EF-hand-dom_pair"/>
</dbReference>
<sequence length="190" mass="22042">MDKIIRKIKIGVCLILLGSMIACNTGKEVVEDGVILDDIEKEEVNVTTTGTWDTNRFNSTFASTNYYEDWDLNDDNLLNEDEFTTSFFQTWDTNNDNALVENEWKTAAKDFGIENEDVLTWDGNFDGVLDEVEFRTGLANNGWYDTWDTNKDNMISEQEYTDGVFMIFDRNDDNVLDDTEYVYYNTYYGV</sequence>
<evidence type="ECO:0000313" key="2">
    <source>
        <dbReference type="EMBL" id="MFD2515972.1"/>
    </source>
</evidence>
<gene>
    <name evidence="2" type="ORF">ACFSRY_19020</name>
</gene>
<proteinExistence type="predicted"/>
<feature type="signal peptide" evidence="1">
    <location>
        <begin position="1"/>
        <end position="24"/>
    </location>
</feature>
<evidence type="ECO:0008006" key="4">
    <source>
        <dbReference type="Google" id="ProtNLM"/>
    </source>
</evidence>
<dbReference type="Proteomes" id="UP001597544">
    <property type="component" value="Unassembled WGS sequence"/>
</dbReference>
<dbReference type="InterPro" id="IPR018247">
    <property type="entry name" value="EF_Hand_1_Ca_BS"/>
</dbReference>
<dbReference type="RefSeq" id="WP_377511853.1">
    <property type="nucleotide sequence ID" value="NZ_JBHULU010000027.1"/>
</dbReference>
<evidence type="ECO:0000256" key="1">
    <source>
        <dbReference type="SAM" id="SignalP"/>
    </source>
</evidence>
<organism evidence="2 3">
    <name type="scientific">Pontibacter locisalis</name>
    <dbReference type="NCBI Taxonomy" id="1719035"/>
    <lineage>
        <taxon>Bacteria</taxon>
        <taxon>Pseudomonadati</taxon>
        <taxon>Bacteroidota</taxon>
        <taxon>Cytophagia</taxon>
        <taxon>Cytophagales</taxon>
        <taxon>Hymenobacteraceae</taxon>
        <taxon>Pontibacter</taxon>
    </lineage>
</organism>
<dbReference type="EMBL" id="JBHULU010000027">
    <property type="protein sequence ID" value="MFD2515972.1"/>
    <property type="molecule type" value="Genomic_DNA"/>
</dbReference>
<name>A0ABW5ISF5_9BACT</name>
<feature type="chain" id="PRO_5045222427" description="EF hand" evidence="1">
    <location>
        <begin position="25"/>
        <end position="190"/>
    </location>
</feature>
<dbReference type="PROSITE" id="PS00018">
    <property type="entry name" value="EF_HAND_1"/>
    <property type="match status" value="1"/>
</dbReference>
<accession>A0ABW5ISF5</accession>
<dbReference type="SUPFAM" id="SSF47473">
    <property type="entry name" value="EF-hand"/>
    <property type="match status" value="1"/>
</dbReference>
<protein>
    <recommendedName>
        <fullName evidence="4">EF hand</fullName>
    </recommendedName>
</protein>
<keyword evidence="1" id="KW-0732">Signal</keyword>
<evidence type="ECO:0000313" key="3">
    <source>
        <dbReference type="Proteomes" id="UP001597544"/>
    </source>
</evidence>
<comment type="caution">
    <text evidence="2">The sequence shown here is derived from an EMBL/GenBank/DDBJ whole genome shotgun (WGS) entry which is preliminary data.</text>
</comment>
<reference evidence="3" key="1">
    <citation type="journal article" date="2019" name="Int. J. Syst. Evol. Microbiol.">
        <title>The Global Catalogue of Microorganisms (GCM) 10K type strain sequencing project: providing services to taxonomists for standard genome sequencing and annotation.</title>
        <authorList>
            <consortium name="The Broad Institute Genomics Platform"/>
            <consortium name="The Broad Institute Genome Sequencing Center for Infectious Disease"/>
            <person name="Wu L."/>
            <person name="Ma J."/>
        </authorList>
    </citation>
    <scope>NUCLEOTIDE SEQUENCE [LARGE SCALE GENOMIC DNA]</scope>
    <source>
        <strain evidence="3">KCTC 42498</strain>
    </source>
</reference>
<dbReference type="PROSITE" id="PS51257">
    <property type="entry name" value="PROKAR_LIPOPROTEIN"/>
    <property type="match status" value="1"/>
</dbReference>